<accession>A0A0R3VYB5</accession>
<keyword evidence="3" id="KW-0804">Transcription</keyword>
<dbReference type="SMART" id="SM00425">
    <property type="entry name" value="TBOX"/>
    <property type="match status" value="1"/>
</dbReference>
<dbReference type="Gene3D" id="2.60.40.820">
    <property type="entry name" value="Transcription factor, T-box"/>
    <property type="match status" value="1"/>
</dbReference>
<dbReference type="InterPro" id="IPR036960">
    <property type="entry name" value="T-box_sf"/>
</dbReference>
<dbReference type="EMBL" id="UYRS01001614">
    <property type="protein sequence ID" value="VDK25111.1"/>
    <property type="molecule type" value="Genomic_DNA"/>
</dbReference>
<dbReference type="GO" id="GO:0000978">
    <property type="term" value="F:RNA polymerase II cis-regulatory region sequence-specific DNA binding"/>
    <property type="evidence" value="ECO:0007669"/>
    <property type="project" value="InterPro"/>
</dbReference>
<keyword evidence="9" id="KW-1185">Reference proteome</keyword>
<dbReference type="Pfam" id="PF00907">
    <property type="entry name" value="T-box"/>
    <property type="match status" value="1"/>
</dbReference>
<dbReference type="PANTHER" id="PTHR11267:SF181">
    <property type="entry name" value="OPTOMOTOR-BLIND PROTEIN"/>
    <property type="match status" value="1"/>
</dbReference>
<evidence type="ECO:0000256" key="2">
    <source>
        <dbReference type="ARBA" id="ARBA00023125"/>
    </source>
</evidence>
<dbReference type="WBParaSite" id="TASK_0000240901-mRNA-1">
    <property type="protein sequence ID" value="TASK_0000240901-mRNA-1"/>
    <property type="gene ID" value="TASK_0000240901"/>
</dbReference>
<dbReference type="PRINTS" id="PR00937">
    <property type="entry name" value="TBOX"/>
</dbReference>
<evidence type="ECO:0000256" key="3">
    <source>
        <dbReference type="ARBA" id="ARBA00023163"/>
    </source>
</evidence>
<evidence type="ECO:0000256" key="6">
    <source>
        <dbReference type="SAM" id="MobiDB-lite"/>
    </source>
</evidence>
<reference evidence="8 9" key="2">
    <citation type="submission" date="2018-11" db="EMBL/GenBank/DDBJ databases">
        <authorList>
            <consortium name="Pathogen Informatics"/>
        </authorList>
    </citation>
    <scope>NUCLEOTIDE SEQUENCE [LARGE SCALE GENOMIC DNA]</scope>
</reference>
<dbReference type="OrthoDB" id="7442607at2759"/>
<evidence type="ECO:0000256" key="4">
    <source>
        <dbReference type="ARBA" id="ARBA00023242"/>
    </source>
</evidence>
<reference evidence="10" key="1">
    <citation type="submission" date="2017-02" db="UniProtKB">
        <authorList>
            <consortium name="WormBaseParasite"/>
        </authorList>
    </citation>
    <scope>IDENTIFICATION</scope>
</reference>
<dbReference type="SUPFAM" id="SSF49417">
    <property type="entry name" value="p53-like transcription factors"/>
    <property type="match status" value="1"/>
</dbReference>
<evidence type="ECO:0000256" key="5">
    <source>
        <dbReference type="PROSITE-ProRule" id="PRU00201"/>
    </source>
</evidence>
<keyword evidence="1" id="KW-0805">Transcription regulation</keyword>
<dbReference type="InterPro" id="IPR001699">
    <property type="entry name" value="TF_T-box"/>
</dbReference>
<evidence type="ECO:0000259" key="7">
    <source>
        <dbReference type="PROSITE" id="PS50252"/>
    </source>
</evidence>
<dbReference type="STRING" id="60517.A0A0R3VYB5"/>
<feature type="region of interest" description="Disordered" evidence="6">
    <location>
        <begin position="1"/>
        <end position="20"/>
    </location>
</feature>
<dbReference type="GO" id="GO:0001708">
    <property type="term" value="P:cell fate specification"/>
    <property type="evidence" value="ECO:0007669"/>
    <property type="project" value="TreeGrafter"/>
</dbReference>
<feature type="domain" description="T-box" evidence="7">
    <location>
        <begin position="94"/>
        <end position="287"/>
    </location>
</feature>
<dbReference type="PANTHER" id="PTHR11267">
    <property type="entry name" value="T-BOX PROTEIN-RELATED"/>
    <property type="match status" value="1"/>
</dbReference>
<dbReference type="InterPro" id="IPR008967">
    <property type="entry name" value="p53-like_TF_DNA-bd_sf"/>
</dbReference>
<dbReference type="GO" id="GO:0005634">
    <property type="term" value="C:nucleus"/>
    <property type="evidence" value="ECO:0007669"/>
    <property type="project" value="UniProtKB-SubCell"/>
</dbReference>
<dbReference type="CDD" id="cd00182">
    <property type="entry name" value="T-box"/>
    <property type="match status" value="1"/>
</dbReference>
<keyword evidence="4 5" id="KW-0539">Nucleus</keyword>
<comment type="caution">
    <text evidence="5">Lacks conserved residue(s) required for the propagation of feature annotation.</text>
</comment>
<name>A0A0R3VYB5_TAEAS</name>
<organism evidence="10">
    <name type="scientific">Taenia asiatica</name>
    <name type="common">Asian tapeworm</name>
    <dbReference type="NCBI Taxonomy" id="60517"/>
    <lineage>
        <taxon>Eukaryota</taxon>
        <taxon>Metazoa</taxon>
        <taxon>Spiralia</taxon>
        <taxon>Lophotrochozoa</taxon>
        <taxon>Platyhelminthes</taxon>
        <taxon>Cestoda</taxon>
        <taxon>Eucestoda</taxon>
        <taxon>Cyclophyllidea</taxon>
        <taxon>Taeniidae</taxon>
        <taxon>Taenia</taxon>
    </lineage>
</organism>
<dbReference type="Proteomes" id="UP000282613">
    <property type="component" value="Unassembled WGS sequence"/>
</dbReference>
<comment type="subcellular location">
    <subcellularLocation>
        <location evidence="5">Nucleus</location>
    </subcellularLocation>
</comment>
<dbReference type="InterPro" id="IPR046360">
    <property type="entry name" value="T-box_DNA-bd"/>
</dbReference>
<gene>
    <name evidence="8" type="ORF">TASK_LOCUS2410</name>
</gene>
<dbReference type="GO" id="GO:0000785">
    <property type="term" value="C:chromatin"/>
    <property type="evidence" value="ECO:0007669"/>
    <property type="project" value="TreeGrafter"/>
</dbReference>
<proteinExistence type="predicted"/>
<sequence>MAERSKEGKDGVRKEAFAEERVSGASAMSEAQKINSFLSVDTEENVYMALLTIARRVPNVWPADIGSEREEFSSICIAGMDSEPSAHPRTILRLCGSATWRAAGCNQMEMRATRDGRCIFPTLTVSVEGLKPNKTYTFFLDLMPIDQNVYTYRCGRWLPSGTTKPYPPPNQDSLIYVSIKGFKLGPQIITRIVDFSSAKITTDTNSSIRRNQIFVHGLQIYLPRHHIVRHLTAEEAALRQQIGGGCRNERLAQLEHVGSYVIPGTEFVAVTKYHNRHIVNLKIDTNPQNIANKRRRKSSNYPY</sequence>
<dbReference type="GO" id="GO:0000981">
    <property type="term" value="F:DNA-binding transcription factor activity, RNA polymerase II-specific"/>
    <property type="evidence" value="ECO:0007669"/>
    <property type="project" value="TreeGrafter"/>
</dbReference>
<keyword evidence="2 5" id="KW-0238">DNA-binding</keyword>
<dbReference type="GO" id="GO:0045893">
    <property type="term" value="P:positive regulation of DNA-templated transcription"/>
    <property type="evidence" value="ECO:0007669"/>
    <property type="project" value="InterPro"/>
</dbReference>
<dbReference type="AlphaFoldDB" id="A0A0R3VYB5"/>
<dbReference type="PROSITE" id="PS50252">
    <property type="entry name" value="TBOX_3"/>
    <property type="match status" value="1"/>
</dbReference>
<evidence type="ECO:0000313" key="8">
    <source>
        <dbReference type="EMBL" id="VDK25111.1"/>
    </source>
</evidence>
<evidence type="ECO:0000256" key="1">
    <source>
        <dbReference type="ARBA" id="ARBA00023015"/>
    </source>
</evidence>
<evidence type="ECO:0000313" key="10">
    <source>
        <dbReference type="WBParaSite" id="TASK_0000240901-mRNA-1"/>
    </source>
</evidence>
<evidence type="ECO:0000313" key="9">
    <source>
        <dbReference type="Proteomes" id="UP000282613"/>
    </source>
</evidence>
<protein>
    <submittedName>
        <fullName evidence="10">T-box domain-containing protein</fullName>
    </submittedName>
</protein>